<dbReference type="InterPro" id="IPR005715">
    <property type="entry name" value="Glu_5kinase/COase_Synthase"/>
</dbReference>
<dbReference type="Gene3D" id="2.30.130.10">
    <property type="entry name" value="PUA domain"/>
    <property type="match status" value="1"/>
</dbReference>
<dbReference type="PIRSF" id="PIRSF000729">
    <property type="entry name" value="GK"/>
    <property type="match status" value="1"/>
</dbReference>
<evidence type="ECO:0000256" key="7">
    <source>
        <dbReference type="ARBA" id="ARBA00022840"/>
    </source>
</evidence>
<evidence type="ECO:0000259" key="9">
    <source>
        <dbReference type="SMART" id="SM00359"/>
    </source>
</evidence>
<dbReference type="SUPFAM" id="SSF53633">
    <property type="entry name" value="Carbamate kinase-like"/>
    <property type="match status" value="1"/>
</dbReference>
<evidence type="ECO:0000256" key="2">
    <source>
        <dbReference type="ARBA" id="ARBA00022605"/>
    </source>
</evidence>
<dbReference type="InterPro" id="IPR036974">
    <property type="entry name" value="PUA_sf"/>
</dbReference>
<dbReference type="InterPro" id="IPR001057">
    <property type="entry name" value="Glu/AcGlu_kinase"/>
</dbReference>
<dbReference type="GO" id="GO:0003723">
    <property type="term" value="F:RNA binding"/>
    <property type="evidence" value="ECO:0007669"/>
    <property type="project" value="InterPro"/>
</dbReference>
<dbReference type="InterPro" id="IPR041739">
    <property type="entry name" value="G5K_ProB"/>
</dbReference>
<dbReference type="CDD" id="cd04242">
    <property type="entry name" value="AAK_G5K_ProB"/>
    <property type="match status" value="1"/>
</dbReference>
<dbReference type="PANTHER" id="PTHR43654:SF1">
    <property type="entry name" value="ISOPENTENYL PHOSPHATE KINASE"/>
    <property type="match status" value="1"/>
</dbReference>
<dbReference type="InterPro" id="IPR036393">
    <property type="entry name" value="AceGlu_kinase-like_sf"/>
</dbReference>
<feature type="binding site" evidence="8">
    <location>
        <position position="152"/>
    </location>
    <ligand>
        <name>substrate</name>
    </ligand>
</feature>
<dbReference type="SUPFAM" id="SSF88697">
    <property type="entry name" value="PUA domain-like"/>
    <property type="match status" value="1"/>
</dbReference>
<evidence type="ECO:0000256" key="1">
    <source>
        <dbReference type="ARBA" id="ARBA00022490"/>
    </source>
</evidence>
<dbReference type="OrthoDB" id="9804434at2"/>
<evidence type="ECO:0000256" key="4">
    <source>
        <dbReference type="ARBA" id="ARBA00022679"/>
    </source>
</evidence>
<feature type="binding site" evidence="8">
    <location>
        <position position="164"/>
    </location>
    <ligand>
        <name>substrate</name>
    </ligand>
</feature>
<comment type="pathway">
    <text evidence="8">Amino-acid biosynthesis; L-proline biosynthesis; L-glutamate 5-semialdehyde from L-glutamate: step 1/2.</text>
</comment>
<evidence type="ECO:0000313" key="10">
    <source>
        <dbReference type="EMBL" id="RJF88645.1"/>
    </source>
</evidence>
<dbReference type="Proteomes" id="UP000284605">
    <property type="component" value="Unassembled WGS sequence"/>
</dbReference>
<dbReference type="InterPro" id="IPR011529">
    <property type="entry name" value="Glu_5kinase"/>
</dbReference>
<dbReference type="InterPro" id="IPR015947">
    <property type="entry name" value="PUA-like_sf"/>
</dbReference>
<dbReference type="PRINTS" id="PR00474">
    <property type="entry name" value="GLU5KINASE"/>
</dbReference>
<dbReference type="AlphaFoldDB" id="A0A418WF47"/>
<feature type="binding site" evidence="8">
    <location>
        <position position="65"/>
    </location>
    <ligand>
        <name>substrate</name>
    </ligand>
</feature>
<dbReference type="InterPro" id="IPR019797">
    <property type="entry name" value="Glutamate_5-kinase_CS"/>
</dbReference>
<keyword evidence="4 8" id="KW-0808">Transferase</keyword>
<dbReference type="HAMAP" id="MF_00456">
    <property type="entry name" value="ProB"/>
    <property type="match status" value="1"/>
</dbReference>
<organism evidence="10 11">
    <name type="scientific">Oleomonas cavernae</name>
    <dbReference type="NCBI Taxonomy" id="2320859"/>
    <lineage>
        <taxon>Bacteria</taxon>
        <taxon>Pseudomonadati</taxon>
        <taxon>Pseudomonadota</taxon>
        <taxon>Alphaproteobacteria</taxon>
        <taxon>Acetobacterales</taxon>
        <taxon>Acetobacteraceae</taxon>
        <taxon>Oleomonas</taxon>
    </lineage>
</organism>
<dbReference type="Pfam" id="PF01472">
    <property type="entry name" value="PUA"/>
    <property type="match status" value="1"/>
</dbReference>
<dbReference type="PANTHER" id="PTHR43654">
    <property type="entry name" value="GLUTAMATE 5-KINASE"/>
    <property type="match status" value="1"/>
</dbReference>
<dbReference type="RefSeq" id="WP_119779277.1">
    <property type="nucleotide sequence ID" value="NZ_QYUK01000011.1"/>
</dbReference>
<comment type="function">
    <text evidence="8">Catalyzes the transfer of a phosphate group to glutamate to form L-glutamate 5-phosphate.</text>
</comment>
<dbReference type="Pfam" id="PF00696">
    <property type="entry name" value="AA_kinase"/>
    <property type="match status" value="1"/>
</dbReference>
<dbReference type="CDD" id="cd21157">
    <property type="entry name" value="PUA_G5K"/>
    <property type="match status" value="1"/>
</dbReference>
<keyword evidence="5 8" id="KW-0547">Nucleotide-binding</keyword>
<dbReference type="InterPro" id="IPR002478">
    <property type="entry name" value="PUA"/>
</dbReference>
<dbReference type="GO" id="GO:0005829">
    <property type="term" value="C:cytosol"/>
    <property type="evidence" value="ECO:0007669"/>
    <property type="project" value="TreeGrafter"/>
</dbReference>
<reference evidence="10 11" key="1">
    <citation type="submission" date="2018-09" db="EMBL/GenBank/DDBJ databases">
        <authorList>
            <person name="Zhu H."/>
        </authorList>
    </citation>
    <scope>NUCLEOTIDE SEQUENCE [LARGE SCALE GENOMIC DNA]</scope>
    <source>
        <strain evidence="10 11">K1W22B-8</strain>
    </source>
</reference>
<keyword evidence="1 8" id="KW-0963">Cytoplasm</keyword>
<feature type="domain" description="PUA" evidence="9">
    <location>
        <begin position="291"/>
        <end position="373"/>
    </location>
</feature>
<dbReference type="EC" id="2.7.2.11" evidence="8"/>
<dbReference type="Gene3D" id="3.40.1160.10">
    <property type="entry name" value="Acetylglutamate kinase-like"/>
    <property type="match status" value="1"/>
</dbReference>
<dbReference type="NCBIfam" id="TIGR01027">
    <property type="entry name" value="proB"/>
    <property type="match status" value="1"/>
</dbReference>
<protein>
    <recommendedName>
        <fullName evidence="8">Glutamate 5-kinase</fullName>
        <ecNumber evidence="8">2.7.2.11</ecNumber>
    </recommendedName>
    <alternativeName>
        <fullName evidence="8">Gamma-glutamyl kinase</fullName>
        <shortName evidence="8">GK</shortName>
    </alternativeName>
</protein>
<name>A0A418WF47_9PROT</name>
<comment type="similarity">
    <text evidence="8">Belongs to the glutamate 5-kinase family.</text>
</comment>
<keyword evidence="11" id="KW-1185">Reference proteome</keyword>
<dbReference type="InterPro" id="IPR001048">
    <property type="entry name" value="Asp/Glu/Uridylate_kinase"/>
</dbReference>
<dbReference type="EMBL" id="QYUK01000011">
    <property type="protein sequence ID" value="RJF88645.1"/>
    <property type="molecule type" value="Genomic_DNA"/>
</dbReference>
<evidence type="ECO:0000256" key="3">
    <source>
        <dbReference type="ARBA" id="ARBA00022650"/>
    </source>
</evidence>
<gene>
    <name evidence="8" type="primary">proB</name>
    <name evidence="10" type="ORF">D3874_17975</name>
</gene>
<dbReference type="FunFam" id="3.40.1160.10:FF:000018">
    <property type="entry name" value="Glutamate 5-kinase"/>
    <property type="match status" value="1"/>
</dbReference>
<evidence type="ECO:0000256" key="6">
    <source>
        <dbReference type="ARBA" id="ARBA00022777"/>
    </source>
</evidence>
<feature type="binding site" evidence="8">
    <location>
        <begin position="184"/>
        <end position="185"/>
    </location>
    <ligand>
        <name>ATP</name>
        <dbReference type="ChEBI" id="CHEBI:30616"/>
    </ligand>
</feature>
<feature type="binding site" evidence="8">
    <location>
        <begin position="226"/>
        <end position="232"/>
    </location>
    <ligand>
        <name>ATP</name>
        <dbReference type="ChEBI" id="CHEBI:30616"/>
    </ligand>
</feature>
<dbReference type="GO" id="GO:0005524">
    <property type="term" value="F:ATP binding"/>
    <property type="evidence" value="ECO:0007669"/>
    <property type="project" value="UniProtKB-KW"/>
</dbReference>
<keyword evidence="3 8" id="KW-0641">Proline biosynthesis</keyword>
<dbReference type="FunFam" id="2.30.130.10:FF:000007">
    <property type="entry name" value="Glutamate 5-kinase"/>
    <property type="match status" value="1"/>
</dbReference>
<sequence length="383" mass="40041">MTITDIATLATADRLKAATRIVVKIGSALLVDQAKGTLRRHWLEGVAADVAGLKARGQDVVIVSSGAIALGRRVLNLPKGPLKLEESQAAAAVGQIRLTHAWAEVLAAHDLSTAQVLLTLDDTENRRRYLNARSTMATLLRLSAVPVINENDTVATSEIRYGDNDRLAARVAEMASADCLILLSDIDGLYTANPNVDPAARRLDTVTGITAEIEAMAGEPVSGVGSGGMITKVAAARIALAAGCSMVIASGHVDRPISALAAGAGCTWFLAERSPRQARKLWIGGSLGPKGRLIVDEGAVRALAAGKSLLPAGVRQVDGEFSRGDAVIVVGPDGRALGRGLVAYGHEDARAIAGHKSGEIEALLGYRGRDEMIHRDDLALDGR</sequence>
<keyword evidence="2 8" id="KW-0028">Amino-acid biosynthesis</keyword>
<dbReference type="GO" id="GO:0055129">
    <property type="term" value="P:L-proline biosynthetic process"/>
    <property type="evidence" value="ECO:0007669"/>
    <property type="project" value="UniProtKB-UniRule"/>
</dbReference>
<evidence type="ECO:0000313" key="11">
    <source>
        <dbReference type="Proteomes" id="UP000284605"/>
    </source>
</evidence>
<comment type="caution">
    <text evidence="10">The sequence shown here is derived from an EMBL/GenBank/DDBJ whole genome shotgun (WGS) entry which is preliminary data.</text>
</comment>
<dbReference type="GO" id="GO:0004349">
    <property type="term" value="F:glutamate 5-kinase activity"/>
    <property type="evidence" value="ECO:0007669"/>
    <property type="project" value="UniProtKB-UniRule"/>
</dbReference>
<proteinExistence type="inferred from homology"/>
<keyword evidence="6 8" id="KW-0418">Kinase</keyword>
<dbReference type="PROSITE" id="PS50890">
    <property type="entry name" value="PUA"/>
    <property type="match status" value="1"/>
</dbReference>
<accession>A0A418WF47</accession>
<keyword evidence="7 8" id="KW-0067">ATP-binding</keyword>
<dbReference type="UniPathway" id="UPA00098">
    <property type="reaction ID" value="UER00359"/>
</dbReference>
<dbReference type="SMART" id="SM00359">
    <property type="entry name" value="PUA"/>
    <property type="match status" value="1"/>
</dbReference>
<dbReference type="PROSITE" id="PS00902">
    <property type="entry name" value="GLUTAMATE_5_KINASE"/>
    <property type="match status" value="1"/>
</dbReference>
<comment type="catalytic activity">
    <reaction evidence="8">
        <text>L-glutamate + ATP = L-glutamyl 5-phosphate + ADP</text>
        <dbReference type="Rhea" id="RHEA:14877"/>
        <dbReference type="ChEBI" id="CHEBI:29985"/>
        <dbReference type="ChEBI" id="CHEBI:30616"/>
        <dbReference type="ChEBI" id="CHEBI:58274"/>
        <dbReference type="ChEBI" id="CHEBI:456216"/>
        <dbReference type="EC" id="2.7.2.11"/>
    </reaction>
</comment>
<feature type="binding site" evidence="8">
    <location>
        <position position="24"/>
    </location>
    <ligand>
        <name>ATP</name>
        <dbReference type="ChEBI" id="CHEBI:30616"/>
    </ligand>
</feature>
<evidence type="ECO:0000256" key="5">
    <source>
        <dbReference type="ARBA" id="ARBA00022741"/>
    </source>
</evidence>
<evidence type="ECO:0000256" key="8">
    <source>
        <dbReference type="HAMAP-Rule" id="MF_00456"/>
    </source>
</evidence>
<comment type="subcellular location">
    <subcellularLocation>
        <location evidence="8">Cytoplasm</location>
    </subcellularLocation>
</comment>